<dbReference type="Pfam" id="PF13684">
    <property type="entry name" value="FakA-like_C"/>
    <property type="match status" value="1"/>
</dbReference>
<feature type="non-terminal residue" evidence="3">
    <location>
        <position position="1"/>
    </location>
</feature>
<dbReference type="AlphaFoldDB" id="A0A9D1KQT6"/>
<feature type="region of interest" description="Disordered" evidence="1">
    <location>
        <begin position="1"/>
        <end position="21"/>
    </location>
</feature>
<reference evidence="3" key="1">
    <citation type="submission" date="2020-10" db="EMBL/GenBank/DDBJ databases">
        <authorList>
            <person name="Gilroy R."/>
        </authorList>
    </citation>
    <scope>NUCLEOTIDE SEQUENCE</scope>
    <source>
        <strain evidence="3">CHK181-108</strain>
    </source>
</reference>
<evidence type="ECO:0000256" key="1">
    <source>
        <dbReference type="SAM" id="MobiDB-lite"/>
    </source>
</evidence>
<reference evidence="3" key="2">
    <citation type="journal article" date="2021" name="PeerJ">
        <title>Extensive microbial diversity within the chicken gut microbiome revealed by metagenomics and culture.</title>
        <authorList>
            <person name="Gilroy R."/>
            <person name="Ravi A."/>
            <person name="Getino M."/>
            <person name="Pursley I."/>
            <person name="Horton D.L."/>
            <person name="Alikhan N.F."/>
            <person name="Baker D."/>
            <person name="Gharbi K."/>
            <person name="Hall N."/>
            <person name="Watson M."/>
            <person name="Adriaenssens E.M."/>
            <person name="Foster-Nyarko E."/>
            <person name="Jarju S."/>
            <person name="Secka A."/>
            <person name="Antonio M."/>
            <person name="Oren A."/>
            <person name="Chaudhuri R.R."/>
            <person name="La Ragione R."/>
            <person name="Hildebrand F."/>
            <person name="Pallen M.J."/>
        </authorList>
    </citation>
    <scope>NUCLEOTIDE SEQUENCE</scope>
    <source>
        <strain evidence="3">CHK181-108</strain>
    </source>
</reference>
<dbReference type="PANTHER" id="PTHR33434:SF4">
    <property type="entry name" value="PHOSPHATASE PROTEIN"/>
    <property type="match status" value="1"/>
</dbReference>
<evidence type="ECO:0000313" key="3">
    <source>
        <dbReference type="EMBL" id="HIT85995.1"/>
    </source>
</evidence>
<gene>
    <name evidence="3" type="ORF">IAA60_08875</name>
</gene>
<evidence type="ECO:0000259" key="2">
    <source>
        <dbReference type="SMART" id="SM01121"/>
    </source>
</evidence>
<protein>
    <submittedName>
        <fullName evidence="3">DAK2 domain-containing protein</fullName>
    </submittedName>
</protein>
<dbReference type="EMBL" id="DVLU01000096">
    <property type="protein sequence ID" value="HIT85995.1"/>
    <property type="molecule type" value="Genomic_DNA"/>
</dbReference>
<comment type="caution">
    <text evidence="3">The sequence shown here is derived from an EMBL/GenBank/DDBJ whole genome shotgun (WGS) entry which is preliminary data.</text>
</comment>
<dbReference type="InterPro" id="IPR050270">
    <property type="entry name" value="DegV_domain_contain"/>
</dbReference>
<dbReference type="InterPro" id="IPR033470">
    <property type="entry name" value="FakA-like_C"/>
</dbReference>
<accession>A0A9D1KQT6</accession>
<name>A0A9D1KQT6_9FIRM</name>
<sequence length="246" mass="26678">APAAPQPAPEKPKKNKAAPKKPEELKEFGFVSVAAGKGFAAILKDLGIDKIIDGGQTMNPSTDDILKAVNRIRARIIYVFPNNKNIIMAAEQAAQLVEDKKVIVIPTRSVPECIASMMAFSARRTSAGNTETMTKAIKTVDSASVTYAVRDTEIDGIEIKKDDILGVHGSDIVAVGDDIADVLEQLTDKLITEDTEYITLYYGKDVKKADAEKAAARLEEKYSGDEIEISLKRGGQPVYYYVAGIE</sequence>
<evidence type="ECO:0000313" key="4">
    <source>
        <dbReference type="Proteomes" id="UP000824165"/>
    </source>
</evidence>
<organism evidence="3 4">
    <name type="scientific">Candidatus Ornithomonoglobus intestinigallinarum</name>
    <dbReference type="NCBI Taxonomy" id="2840894"/>
    <lineage>
        <taxon>Bacteria</taxon>
        <taxon>Bacillati</taxon>
        <taxon>Bacillota</taxon>
        <taxon>Clostridia</taxon>
        <taxon>Candidatus Ornithomonoglobus</taxon>
    </lineage>
</organism>
<dbReference type="SMART" id="SM01121">
    <property type="entry name" value="Dak1_2"/>
    <property type="match status" value="1"/>
</dbReference>
<feature type="domain" description="Fatty acid kinase subunit A-like C-terminal" evidence="2">
    <location>
        <begin position="8"/>
        <end position="246"/>
    </location>
</feature>
<dbReference type="Proteomes" id="UP000824165">
    <property type="component" value="Unassembled WGS sequence"/>
</dbReference>
<dbReference type="PANTHER" id="PTHR33434">
    <property type="entry name" value="DEGV DOMAIN-CONTAINING PROTEIN DR_1986-RELATED"/>
    <property type="match status" value="1"/>
</dbReference>
<proteinExistence type="predicted"/>